<dbReference type="PANTHER" id="PTHR30572:SF18">
    <property type="entry name" value="ABC-TYPE MACROLIDE FAMILY EXPORT SYSTEM PERMEASE COMPONENT 2"/>
    <property type="match status" value="1"/>
</dbReference>
<dbReference type="GO" id="GO:0005886">
    <property type="term" value="C:plasma membrane"/>
    <property type="evidence" value="ECO:0007669"/>
    <property type="project" value="UniProtKB-SubCell"/>
</dbReference>
<dbReference type="OrthoDB" id="5933722at2"/>
<keyword evidence="10" id="KW-1185">Reference proteome</keyword>
<reference evidence="9 10" key="1">
    <citation type="submission" date="2018-08" db="EMBL/GenBank/DDBJ databases">
        <title>Genomic Encyclopedia of Archaeal and Bacterial Type Strains, Phase II (KMG-II): from individual species to whole genera.</title>
        <authorList>
            <person name="Goeker M."/>
        </authorList>
    </citation>
    <scope>NUCLEOTIDE SEQUENCE [LARGE SCALE GENOMIC DNA]</scope>
    <source>
        <strain evidence="9 10">DSM 15986</strain>
    </source>
</reference>
<feature type="transmembrane region" description="Helical" evidence="6">
    <location>
        <begin position="437"/>
        <end position="456"/>
    </location>
</feature>
<dbReference type="Pfam" id="PF12704">
    <property type="entry name" value="MacB_PCD"/>
    <property type="match status" value="1"/>
</dbReference>
<protein>
    <submittedName>
        <fullName evidence="9">Putative ABC transport system permease protein</fullName>
    </submittedName>
</protein>
<dbReference type="InterPro" id="IPR050250">
    <property type="entry name" value="Macrolide_Exporter_MacB"/>
</dbReference>
<keyword evidence="5 6" id="KW-0472">Membrane</keyword>
<evidence type="ECO:0000256" key="1">
    <source>
        <dbReference type="ARBA" id="ARBA00004651"/>
    </source>
</evidence>
<evidence type="ECO:0000259" key="7">
    <source>
        <dbReference type="Pfam" id="PF02687"/>
    </source>
</evidence>
<dbReference type="InterPro" id="IPR003838">
    <property type="entry name" value="ABC3_permease_C"/>
</dbReference>
<feature type="transmembrane region" description="Helical" evidence="6">
    <location>
        <begin position="21"/>
        <end position="41"/>
    </location>
</feature>
<keyword evidence="4 6" id="KW-1133">Transmembrane helix</keyword>
<feature type="transmembrane region" description="Helical" evidence="6">
    <location>
        <begin position="684"/>
        <end position="708"/>
    </location>
</feature>
<feature type="transmembrane region" description="Helical" evidence="6">
    <location>
        <begin position="736"/>
        <end position="755"/>
    </location>
</feature>
<feature type="domain" description="MacB-like periplasmic core" evidence="8">
    <location>
        <begin position="20"/>
        <end position="250"/>
    </location>
</feature>
<feature type="domain" description="ABC3 transporter permease C-terminal" evidence="7">
    <location>
        <begin position="299"/>
        <end position="413"/>
    </location>
</feature>
<proteinExistence type="predicted"/>
<accession>A0A3E0DIK8</accession>
<dbReference type="RefSeq" id="WP_086543553.1">
    <property type="nucleotide sequence ID" value="NZ_MSSW01000077.1"/>
</dbReference>
<evidence type="ECO:0000313" key="9">
    <source>
        <dbReference type="EMBL" id="REG82543.1"/>
    </source>
</evidence>
<evidence type="ECO:0000256" key="5">
    <source>
        <dbReference type="ARBA" id="ARBA00023136"/>
    </source>
</evidence>
<evidence type="ECO:0000256" key="2">
    <source>
        <dbReference type="ARBA" id="ARBA00022475"/>
    </source>
</evidence>
<organism evidence="9 10">
    <name type="scientific">Algoriphagus antarcticus</name>
    <dbReference type="NCBI Taxonomy" id="238540"/>
    <lineage>
        <taxon>Bacteria</taxon>
        <taxon>Pseudomonadati</taxon>
        <taxon>Bacteroidota</taxon>
        <taxon>Cytophagia</taxon>
        <taxon>Cytophagales</taxon>
        <taxon>Cyclobacteriaceae</taxon>
        <taxon>Algoriphagus</taxon>
    </lineage>
</organism>
<feature type="transmembrane region" description="Helical" evidence="6">
    <location>
        <begin position="389"/>
        <end position="411"/>
    </location>
</feature>
<evidence type="ECO:0000313" key="10">
    <source>
        <dbReference type="Proteomes" id="UP000256405"/>
    </source>
</evidence>
<comment type="subcellular location">
    <subcellularLocation>
        <location evidence="1">Cell membrane</location>
        <topology evidence="1">Multi-pass membrane protein</topology>
    </subcellularLocation>
</comment>
<evidence type="ECO:0000256" key="6">
    <source>
        <dbReference type="SAM" id="Phobius"/>
    </source>
</evidence>
<dbReference type="EMBL" id="QUNF01000021">
    <property type="protein sequence ID" value="REG82543.1"/>
    <property type="molecule type" value="Genomic_DNA"/>
</dbReference>
<dbReference type="AlphaFoldDB" id="A0A3E0DIK8"/>
<feature type="domain" description="ABC3 transporter permease C-terminal" evidence="7">
    <location>
        <begin position="687"/>
        <end position="800"/>
    </location>
</feature>
<feature type="transmembrane region" description="Helical" evidence="6">
    <location>
        <begin position="294"/>
        <end position="315"/>
    </location>
</feature>
<evidence type="ECO:0000256" key="3">
    <source>
        <dbReference type="ARBA" id="ARBA00022692"/>
    </source>
</evidence>
<dbReference type="GO" id="GO:0022857">
    <property type="term" value="F:transmembrane transporter activity"/>
    <property type="evidence" value="ECO:0007669"/>
    <property type="project" value="TreeGrafter"/>
</dbReference>
<keyword evidence="2" id="KW-1003">Cell membrane</keyword>
<dbReference type="Pfam" id="PF02687">
    <property type="entry name" value="FtsX"/>
    <property type="match status" value="2"/>
</dbReference>
<sequence>MFKNYLKIAIRNLLKKKVYSFINIFGLGVGMACCVLIFMFVQEELSYDNYHEKGDRIYRVIHGSTQEGVEESEATNDFWVWGNAPVGPALKRDFPEIEKVVQFSGRADILLSIGDITQQEEGILFMDSTAFEVFSWELLQGDPKTALAAPYSVVLTESTAKKYFGDANALGQSIKGSEVAGRANAGEYTVTGILADVPSNSHFKFNLLISLNTFRQTRAEVFDDWGYADTYTYLLVNEQFDQAAFQEKIPDFIQRGNTDTEESNYMIRLEPLKDVYLRSDAQRQPGQTGSLSNIYVFSIIGIFILVIAIINFMNLSTARSMERAKEVGIRKSIGAGRKSLIFQFLGESLIIVLLAALVGFALVSVSIPLINELTAKEFQLASLINWQTIPVVLATIVIIGLLAGSYPALVLSSFRPVSILKGINNSNARGVNLRKTLVVFQFSLSIALIAGTMIVYSQMALLLDQDMGFDKEQMVVLDYNYDGDVTNVSASIKNEMEAIPGVSSVAFSRSVPGSHFPAAYTTLEMADGEMVGQAQPIFQVGLDFIDHYGLELVAGRSYSRDFPSDSTQALVINEAAARQYGYANPEDIIGKKFDQWGRAGEVIGVVKDFNYISLHASIEPLTLPFEAYASRYVSVKLTGEDIPATLAGLEGVWNQLVPHRPFIYSFLDEDFNQQYQSDFRFRKIFTTFSILAILIASLGLLGLATYTAEQRTKEIGIRKVMGANVGNIVGLLSKDFVKLILIAILVSTPVSWYAMNLWLEGFAYQVSIQWWVFLVAGVGSIIIALMTISFQSIKAALMNPVKSLKSE</sequence>
<keyword evidence="3 6" id="KW-0812">Transmembrane</keyword>
<comment type="caution">
    <text evidence="9">The sequence shown here is derived from an EMBL/GenBank/DDBJ whole genome shotgun (WGS) entry which is preliminary data.</text>
</comment>
<gene>
    <name evidence="9" type="ORF">C8N25_12174</name>
</gene>
<feature type="transmembrane region" description="Helical" evidence="6">
    <location>
        <begin position="340"/>
        <end position="369"/>
    </location>
</feature>
<evidence type="ECO:0000259" key="8">
    <source>
        <dbReference type="Pfam" id="PF12704"/>
    </source>
</evidence>
<name>A0A3E0DIK8_9BACT</name>
<evidence type="ECO:0000256" key="4">
    <source>
        <dbReference type="ARBA" id="ARBA00022989"/>
    </source>
</evidence>
<dbReference type="PROSITE" id="PS51257">
    <property type="entry name" value="PROKAR_LIPOPROTEIN"/>
    <property type="match status" value="1"/>
</dbReference>
<dbReference type="Proteomes" id="UP000256405">
    <property type="component" value="Unassembled WGS sequence"/>
</dbReference>
<feature type="transmembrane region" description="Helical" evidence="6">
    <location>
        <begin position="767"/>
        <end position="788"/>
    </location>
</feature>
<dbReference type="PANTHER" id="PTHR30572">
    <property type="entry name" value="MEMBRANE COMPONENT OF TRANSPORTER-RELATED"/>
    <property type="match status" value="1"/>
</dbReference>
<dbReference type="InterPro" id="IPR025857">
    <property type="entry name" value="MacB_PCD"/>
</dbReference>